<comment type="caution">
    <text evidence="2">The sequence shown here is derived from an EMBL/GenBank/DDBJ whole genome shotgun (WGS) entry which is preliminary data.</text>
</comment>
<dbReference type="InterPro" id="IPR012347">
    <property type="entry name" value="Ferritin-like"/>
</dbReference>
<evidence type="ECO:0000259" key="1">
    <source>
        <dbReference type="Pfam" id="PF06381"/>
    </source>
</evidence>
<organism evidence="2 3">
    <name type="scientific">Candidatus Clostridium helianthi</name>
    <dbReference type="NCBI Taxonomy" id="3381660"/>
    <lineage>
        <taxon>Bacteria</taxon>
        <taxon>Bacillati</taxon>
        <taxon>Bacillota</taxon>
        <taxon>Clostridia</taxon>
        <taxon>Eubacteriales</taxon>
        <taxon>Clostridiaceae</taxon>
        <taxon>Clostridium</taxon>
    </lineage>
</organism>
<evidence type="ECO:0000313" key="3">
    <source>
        <dbReference type="Proteomes" id="UP001623600"/>
    </source>
</evidence>
<dbReference type="RefSeq" id="WP_406762418.1">
    <property type="nucleotide sequence ID" value="NZ_JBJIAB010000037.1"/>
</dbReference>
<accession>A0ABW8S9Y7</accession>
<dbReference type="EMBL" id="JBJIAB010000037">
    <property type="protein sequence ID" value="MFL0167671.1"/>
    <property type="molecule type" value="Genomic_DNA"/>
</dbReference>
<dbReference type="InterPro" id="IPR009078">
    <property type="entry name" value="Ferritin-like_SF"/>
</dbReference>
<dbReference type="Gene3D" id="1.20.1260.10">
    <property type="match status" value="1"/>
</dbReference>
<sequence>MKKTKRNRNYNKQYTKDGKIIQNSNKAKKTAIMDAFQNVLARLGAGTPNLIESTDYPMTRLTQNFQLLNSLYRSHWIIRKIIDCPAEDMVKNWIDINTQMDPDDIERFERLQRRTRVKRDILQCLKWSRLYGGAAAVIIIEGHENMLDQPLDYDSIMPNSFKGLIPSDRWTGITPGADMITDVTNPDFGLPEYYEWATDEFSVKVHHSRILRFTGRDLTTIERYTEQHWGISEVELLFDELKKRDNTSFNIAQLVFLANLRVLKMGDLGELLAIGNEDGQKDLYNTIQAQNWLMNNMGMYLLNKEDDFQTHQYSFSGLNDIYESFMLDIAGAAEMPVTKIFGRSPQGMNATGDGDKDNYYNTIEQKQTAQLEPALDKLLPIMYVSEFGAVPEDLDYSFNPIETPSEDKLAEIVDKKSSSIINVYNAGLISRKVGLKELRQLGNTTGMFTNITDEDIDNATDDINIGDLPPSNNGFIPYNNDKSIYSMDADPDNLEIEIESEQMAINTYELEIERSIKQGDWEAVAKFKEILEDEKDHLRILNNLKKNRGW</sequence>
<dbReference type="InterPro" id="IPR006445">
    <property type="entry name" value="Phage-assoc_HI1409"/>
</dbReference>
<dbReference type="Pfam" id="PF06381">
    <property type="entry name" value="Phage_portal_3"/>
    <property type="match status" value="1"/>
</dbReference>
<proteinExistence type="predicted"/>
<dbReference type="Proteomes" id="UP001623600">
    <property type="component" value="Unassembled WGS sequence"/>
</dbReference>
<reference evidence="2 3" key="1">
    <citation type="submission" date="2024-11" db="EMBL/GenBank/DDBJ databases">
        <authorList>
            <person name="Heng Y.C."/>
            <person name="Lim A.C.H."/>
            <person name="Lee J.K.Y."/>
            <person name="Kittelmann S."/>
        </authorList>
    </citation>
    <scope>NUCLEOTIDE SEQUENCE [LARGE SCALE GENOMIC DNA]</scope>
    <source>
        <strain evidence="2 3">WILCCON 0112</strain>
    </source>
</reference>
<keyword evidence="3" id="KW-1185">Reference proteome</keyword>
<feature type="domain" description="Anti-CBASS protein Acb1-like N-terminal" evidence="1">
    <location>
        <begin position="68"/>
        <end position="419"/>
    </location>
</feature>
<gene>
    <name evidence="2" type="ORF">ACJDTP_21595</name>
</gene>
<dbReference type="InterPro" id="IPR024459">
    <property type="entry name" value="Acb1-like_N"/>
</dbReference>
<dbReference type="NCBIfam" id="TIGR01555">
    <property type="entry name" value="phge_rel_HI1409"/>
    <property type="match status" value="1"/>
</dbReference>
<protein>
    <submittedName>
        <fullName evidence="2">Anti-CBASS protein Acb1 family protein</fullName>
    </submittedName>
</protein>
<dbReference type="SUPFAM" id="SSF47240">
    <property type="entry name" value="Ferritin-like"/>
    <property type="match status" value="1"/>
</dbReference>
<name>A0ABW8S9Y7_9CLOT</name>
<evidence type="ECO:0000313" key="2">
    <source>
        <dbReference type="EMBL" id="MFL0167671.1"/>
    </source>
</evidence>